<evidence type="ECO:0000313" key="2">
    <source>
        <dbReference type="Proteomes" id="UP000410492"/>
    </source>
</evidence>
<sequence>EQAIFRTKKHITSALGNFISTHKTLTQTLTTSNNPYFSDVRGLKRPVLHAESTRNIFRCFSESTENWTD</sequence>
<evidence type="ECO:0000313" key="1">
    <source>
        <dbReference type="EMBL" id="VEN50803.1"/>
    </source>
</evidence>
<keyword evidence="2" id="KW-1185">Reference proteome</keyword>
<organism evidence="1 2">
    <name type="scientific">Callosobruchus maculatus</name>
    <name type="common">Southern cowpea weevil</name>
    <name type="synonym">Pulse bruchid</name>
    <dbReference type="NCBI Taxonomy" id="64391"/>
    <lineage>
        <taxon>Eukaryota</taxon>
        <taxon>Metazoa</taxon>
        <taxon>Ecdysozoa</taxon>
        <taxon>Arthropoda</taxon>
        <taxon>Hexapoda</taxon>
        <taxon>Insecta</taxon>
        <taxon>Pterygota</taxon>
        <taxon>Neoptera</taxon>
        <taxon>Endopterygota</taxon>
        <taxon>Coleoptera</taxon>
        <taxon>Polyphaga</taxon>
        <taxon>Cucujiformia</taxon>
        <taxon>Chrysomeloidea</taxon>
        <taxon>Chrysomelidae</taxon>
        <taxon>Bruchinae</taxon>
        <taxon>Bruchini</taxon>
        <taxon>Callosobruchus</taxon>
    </lineage>
</organism>
<dbReference type="Proteomes" id="UP000410492">
    <property type="component" value="Unassembled WGS sequence"/>
</dbReference>
<gene>
    <name evidence="1" type="ORF">CALMAC_LOCUS11437</name>
</gene>
<name>A0A653CUM7_CALMS</name>
<dbReference type="EMBL" id="CAACVG010008714">
    <property type="protein sequence ID" value="VEN50803.1"/>
    <property type="molecule type" value="Genomic_DNA"/>
</dbReference>
<protein>
    <submittedName>
        <fullName evidence="1">Uncharacterized protein</fullName>
    </submittedName>
</protein>
<proteinExistence type="predicted"/>
<feature type="non-terminal residue" evidence="1">
    <location>
        <position position="1"/>
    </location>
</feature>
<dbReference type="AlphaFoldDB" id="A0A653CUM7"/>
<reference evidence="1 2" key="1">
    <citation type="submission" date="2019-01" db="EMBL/GenBank/DDBJ databases">
        <authorList>
            <person name="Sayadi A."/>
        </authorList>
    </citation>
    <scope>NUCLEOTIDE SEQUENCE [LARGE SCALE GENOMIC DNA]</scope>
</reference>
<accession>A0A653CUM7</accession>